<protein>
    <submittedName>
        <fullName evidence="2">Nitrate reductase subunit delta</fullName>
    </submittedName>
</protein>
<dbReference type="STRING" id="1224164.B843_02320"/>
<dbReference type="KEGG" id="cvt:B843_02320"/>
<dbReference type="SUPFAM" id="SSF89155">
    <property type="entry name" value="TorD-like"/>
    <property type="match status" value="1"/>
</dbReference>
<dbReference type="Pfam" id="PF02613">
    <property type="entry name" value="Nitrate_red_del"/>
    <property type="match status" value="1"/>
</dbReference>
<proteinExistence type="predicted"/>
<dbReference type="RefSeq" id="WP_025251915.1">
    <property type="nucleotide sequence ID" value="NZ_CP004353.1"/>
</dbReference>
<dbReference type="PANTHER" id="PTHR43680:SF2">
    <property type="entry name" value="NITRATE REDUCTASE MOLYBDENUM COFACTOR ASSEMBLY CHAPERONE NARJ"/>
    <property type="match status" value="1"/>
</dbReference>
<evidence type="ECO:0000313" key="3">
    <source>
        <dbReference type="Proteomes" id="UP000019222"/>
    </source>
</evidence>
<evidence type="ECO:0000313" key="2">
    <source>
        <dbReference type="EMBL" id="AHI21856.1"/>
    </source>
</evidence>
<accession>W5XXW8</accession>
<dbReference type="AlphaFoldDB" id="W5XXW8"/>
<dbReference type="GO" id="GO:0051131">
    <property type="term" value="P:chaperone-mediated protein complex assembly"/>
    <property type="evidence" value="ECO:0007669"/>
    <property type="project" value="InterPro"/>
</dbReference>
<dbReference type="PATRIC" id="fig|1224164.3.peg.457"/>
<dbReference type="EMBL" id="CP004353">
    <property type="protein sequence ID" value="AHI21856.1"/>
    <property type="molecule type" value="Genomic_DNA"/>
</dbReference>
<dbReference type="InterPro" id="IPR020945">
    <property type="entry name" value="DMSO/NO3_reduct_chaperone"/>
</dbReference>
<evidence type="ECO:0000256" key="1">
    <source>
        <dbReference type="ARBA" id="ARBA00023063"/>
    </source>
</evidence>
<dbReference type="GO" id="GO:0042128">
    <property type="term" value="P:nitrate assimilation"/>
    <property type="evidence" value="ECO:0007669"/>
    <property type="project" value="UniProtKB-KW"/>
</dbReference>
<dbReference type="InterPro" id="IPR003765">
    <property type="entry name" value="NO3_reductase_chaperone_NarJ"/>
</dbReference>
<dbReference type="GO" id="GO:0051082">
    <property type="term" value="F:unfolded protein binding"/>
    <property type="evidence" value="ECO:0007669"/>
    <property type="project" value="InterPro"/>
</dbReference>
<dbReference type="NCBIfam" id="TIGR00684">
    <property type="entry name" value="narJ"/>
    <property type="match status" value="1"/>
</dbReference>
<sequence>MRTQIGTVPEATAQIPMDEEQRRTLFMAASLLLDYPDDAWGDKCAAVASACGSLPVGVDKLLASYLDTAREWGRREMEQHYVDIFDQRRRCSLFLSYYAVGDTRQRGAAILAFKESLETLGFFLDREELPDHLCVVLEAAAKADGEAHAVATDMLAAHRDGIEVLRLALEQAGSPYAPVVTAVCAALPAIDQATRDNFVELIRQGPPAELVGIGAPLPFPHTHADHTATND</sequence>
<organism evidence="2 3">
    <name type="scientific">Corynebacterium vitaeruminis DSM 20294</name>
    <dbReference type="NCBI Taxonomy" id="1224164"/>
    <lineage>
        <taxon>Bacteria</taxon>
        <taxon>Bacillati</taxon>
        <taxon>Actinomycetota</taxon>
        <taxon>Actinomycetes</taxon>
        <taxon>Mycobacteriales</taxon>
        <taxon>Corynebacteriaceae</taxon>
        <taxon>Corynebacterium</taxon>
    </lineage>
</organism>
<dbReference type="eggNOG" id="COG2180">
    <property type="taxonomic scope" value="Bacteria"/>
</dbReference>
<dbReference type="GO" id="GO:0016530">
    <property type="term" value="F:metallochaperone activity"/>
    <property type="evidence" value="ECO:0007669"/>
    <property type="project" value="TreeGrafter"/>
</dbReference>
<dbReference type="InterPro" id="IPR036411">
    <property type="entry name" value="TorD-like_sf"/>
</dbReference>
<name>W5XXW8_9CORY</name>
<dbReference type="PANTHER" id="PTHR43680">
    <property type="entry name" value="NITRATE REDUCTASE MOLYBDENUM COFACTOR ASSEMBLY CHAPERONE"/>
    <property type="match status" value="1"/>
</dbReference>
<keyword evidence="1" id="KW-0534">Nitrate assimilation</keyword>
<dbReference type="HOGENOM" id="CLU_084469_1_0_11"/>
<keyword evidence="3" id="KW-1185">Reference proteome</keyword>
<reference evidence="2 3" key="1">
    <citation type="submission" date="2013-02" db="EMBL/GenBank/DDBJ databases">
        <title>The complete genome sequence of Corynebacterium vitaeruminis DSM 20294.</title>
        <authorList>
            <person name="Ruckert C."/>
            <person name="Albersmeier A."/>
            <person name="Kalinowski J."/>
        </authorList>
    </citation>
    <scope>NUCLEOTIDE SEQUENCE [LARGE SCALE GENOMIC DNA]</scope>
    <source>
        <strain evidence="3">ATCC 10234</strain>
    </source>
</reference>
<gene>
    <name evidence="2" type="ORF">B843_02320</name>
</gene>
<dbReference type="Proteomes" id="UP000019222">
    <property type="component" value="Chromosome"/>
</dbReference>
<dbReference type="Gene3D" id="1.10.3480.10">
    <property type="entry name" value="TorD-like"/>
    <property type="match status" value="1"/>
</dbReference>